<accession>A0A1V9YLK1</accession>
<keyword evidence="2" id="KW-1185">Reference proteome</keyword>
<protein>
    <recommendedName>
        <fullName evidence="3">FAR1 domain-containing protein</fullName>
    </recommendedName>
</protein>
<dbReference type="EMBL" id="JNBR01001496">
    <property type="protein sequence ID" value="OQR86588.1"/>
    <property type="molecule type" value="Genomic_DNA"/>
</dbReference>
<proteinExistence type="predicted"/>
<gene>
    <name evidence="1" type="ORF">ACHHYP_10388</name>
</gene>
<comment type="caution">
    <text evidence="1">The sequence shown here is derived from an EMBL/GenBank/DDBJ whole genome shotgun (WGS) entry which is preliminary data.</text>
</comment>
<evidence type="ECO:0000313" key="1">
    <source>
        <dbReference type="EMBL" id="OQR86588.1"/>
    </source>
</evidence>
<dbReference type="OrthoDB" id="95705at2759"/>
<name>A0A1V9YLK1_ACHHY</name>
<dbReference type="Proteomes" id="UP000243579">
    <property type="component" value="Unassembled WGS sequence"/>
</dbReference>
<reference evidence="1 2" key="1">
    <citation type="journal article" date="2014" name="Genome Biol. Evol.">
        <title>The secreted proteins of Achlya hypogyna and Thraustotheca clavata identify the ancestral oomycete secretome and reveal gene acquisitions by horizontal gene transfer.</title>
        <authorList>
            <person name="Misner I."/>
            <person name="Blouin N."/>
            <person name="Leonard G."/>
            <person name="Richards T.A."/>
            <person name="Lane C.E."/>
        </authorList>
    </citation>
    <scope>NUCLEOTIDE SEQUENCE [LARGE SCALE GENOMIC DNA]</scope>
    <source>
        <strain evidence="1 2">ATCC 48635</strain>
    </source>
</reference>
<evidence type="ECO:0000313" key="2">
    <source>
        <dbReference type="Proteomes" id="UP000243579"/>
    </source>
</evidence>
<evidence type="ECO:0008006" key="3">
    <source>
        <dbReference type="Google" id="ProtNLM"/>
    </source>
</evidence>
<dbReference type="AlphaFoldDB" id="A0A1V9YLK1"/>
<organism evidence="1 2">
    <name type="scientific">Achlya hypogyna</name>
    <name type="common">Oomycete</name>
    <name type="synonym">Protoachlya hypogyna</name>
    <dbReference type="NCBI Taxonomy" id="1202772"/>
    <lineage>
        <taxon>Eukaryota</taxon>
        <taxon>Sar</taxon>
        <taxon>Stramenopiles</taxon>
        <taxon>Oomycota</taxon>
        <taxon>Saprolegniomycetes</taxon>
        <taxon>Saprolegniales</taxon>
        <taxon>Achlyaceae</taxon>
        <taxon>Achlya</taxon>
    </lineage>
</organism>
<sequence>MDEGGSDAAPSWRLEKRKSKYAKARALLEQQFSATGIECPVRSLEGLSFATWDEFHVYLDNYARESHQSYISRDSKLTARYNTEQVKRKVKNFTPVPADFKHARVRYDCKHSHSNMSKNKSLLRETEGSLVDDGLFSDSSSGKRKLRDGSFYSACPVKMHVQVHKNAATHGEWRVLVTTHMNVHNHEIHDEMSTGTPRDTLPQRTLPAKLDAVKRHEALDELLSFFTSYQAAREDNDAFHKRYAELHTYIGQVVSDDQHVEGDPMLVLFKKLPKPPARKEKRPKYSPATFEIL</sequence>